<keyword evidence="3" id="KW-1185">Reference proteome</keyword>
<accession>A0A9W4DJ09</accession>
<name>A0A9W4DJ09_9ACTN</name>
<dbReference type="AlphaFoldDB" id="A0A9W4DJ09"/>
<sequence>MERTVCVSRHAGAEPADGSARSGQLVRVRPEKRRPRRQRGRLLGIPFASGPGGCSEVSDGANTAP</sequence>
<feature type="compositionally biased region" description="Basic residues" evidence="1">
    <location>
        <begin position="30"/>
        <end position="40"/>
    </location>
</feature>
<evidence type="ECO:0000313" key="2">
    <source>
        <dbReference type="EMBL" id="CAG6391119.1"/>
    </source>
</evidence>
<gene>
    <name evidence="2" type="ORF">SCOCK_100185</name>
</gene>
<evidence type="ECO:0000256" key="1">
    <source>
        <dbReference type="SAM" id="MobiDB-lite"/>
    </source>
</evidence>
<organism evidence="2 3">
    <name type="scientific">Actinacidiphila cocklensis</name>
    <dbReference type="NCBI Taxonomy" id="887465"/>
    <lineage>
        <taxon>Bacteria</taxon>
        <taxon>Bacillati</taxon>
        <taxon>Actinomycetota</taxon>
        <taxon>Actinomycetes</taxon>
        <taxon>Kitasatosporales</taxon>
        <taxon>Streptomycetaceae</taxon>
        <taxon>Actinacidiphila</taxon>
    </lineage>
</organism>
<feature type="region of interest" description="Disordered" evidence="1">
    <location>
        <begin position="1"/>
        <end position="65"/>
    </location>
</feature>
<dbReference type="EMBL" id="CAJSLV010000002">
    <property type="protein sequence ID" value="CAG6391119.1"/>
    <property type="molecule type" value="Genomic_DNA"/>
</dbReference>
<dbReference type="Proteomes" id="UP001152519">
    <property type="component" value="Unassembled WGS sequence"/>
</dbReference>
<reference evidence="2" key="1">
    <citation type="submission" date="2021-05" db="EMBL/GenBank/DDBJ databases">
        <authorList>
            <person name="Arsene-Ploetze F."/>
        </authorList>
    </citation>
    <scope>NUCLEOTIDE SEQUENCE</scope>
    <source>
        <strain evidence="2">DSM 42138</strain>
    </source>
</reference>
<proteinExistence type="predicted"/>
<comment type="caution">
    <text evidence="2">The sequence shown here is derived from an EMBL/GenBank/DDBJ whole genome shotgun (WGS) entry which is preliminary data.</text>
</comment>
<protein>
    <submittedName>
        <fullName evidence="2">Uncharacterized protein</fullName>
    </submittedName>
</protein>
<evidence type="ECO:0000313" key="3">
    <source>
        <dbReference type="Proteomes" id="UP001152519"/>
    </source>
</evidence>